<keyword evidence="2" id="KW-0805">Transcription regulation</keyword>
<dbReference type="PRINTS" id="PR00455">
    <property type="entry name" value="HTHTETR"/>
</dbReference>
<dbReference type="EMBL" id="JRYB01000001">
    <property type="protein sequence ID" value="OIJ41498.1"/>
    <property type="molecule type" value="Genomic_DNA"/>
</dbReference>
<dbReference type="PANTHER" id="PTHR43479:SF11">
    <property type="entry name" value="ACREF_ENVCD OPERON REPRESSOR-RELATED"/>
    <property type="match status" value="1"/>
</dbReference>
<dbReference type="InterPro" id="IPR050624">
    <property type="entry name" value="HTH-type_Tx_Regulator"/>
</dbReference>
<reference evidence="7 8" key="1">
    <citation type="submission" date="2014-10" db="EMBL/GenBank/DDBJ databases">
        <authorList>
            <person name="Seo M.-J."/>
            <person name="Seok Y.J."/>
            <person name="Cha I.-T."/>
        </authorList>
    </citation>
    <scope>NUCLEOTIDE SEQUENCE [LARGE SCALE GENOMIC DNA]</scope>
    <source>
        <strain evidence="7 8">NEU</strain>
    </source>
</reference>
<accession>A0A1S2N8S9</accession>
<dbReference type="GO" id="GO:0003677">
    <property type="term" value="F:DNA binding"/>
    <property type="evidence" value="ECO:0007669"/>
    <property type="project" value="UniProtKB-UniRule"/>
</dbReference>
<dbReference type="SUPFAM" id="SSF46689">
    <property type="entry name" value="Homeodomain-like"/>
    <property type="match status" value="1"/>
</dbReference>
<dbReference type="InterPro" id="IPR023772">
    <property type="entry name" value="DNA-bd_HTH_TetR-type_CS"/>
</dbReference>
<evidence type="ECO:0000313" key="8">
    <source>
        <dbReference type="Proteomes" id="UP000180246"/>
    </source>
</evidence>
<feature type="DNA-binding region" description="H-T-H motif" evidence="5">
    <location>
        <begin position="63"/>
        <end position="82"/>
    </location>
</feature>
<feature type="domain" description="HTH tetR-type" evidence="6">
    <location>
        <begin position="40"/>
        <end position="100"/>
    </location>
</feature>
<dbReference type="Proteomes" id="UP000180246">
    <property type="component" value="Unassembled WGS sequence"/>
</dbReference>
<protein>
    <submittedName>
        <fullName evidence="7">Bacterial regulatory s, tetR family protein</fullName>
    </submittedName>
</protein>
<evidence type="ECO:0000259" key="6">
    <source>
        <dbReference type="PROSITE" id="PS50977"/>
    </source>
</evidence>
<keyword evidence="1" id="KW-0678">Repressor</keyword>
<evidence type="ECO:0000256" key="1">
    <source>
        <dbReference type="ARBA" id="ARBA00022491"/>
    </source>
</evidence>
<dbReference type="InterPro" id="IPR001647">
    <property type="entry name" value="HTH_TetR"/>
</dbReference>
<gene>
    <name evidence="7" type="ORF">LO55_4004</name>
</gene>
<organism evidence="7 8">
    <name type="scientific">Massilia timonae</name>
    <dbReference type="NCBI Taxonomy" id="47229"/>
    <lineage>
        <taxon>Bacteria</taxon>
        <taxon>Pseudomonadati</taxon>
        <taxon>Pseudomonadota</taxon>
        <taxon>Betaproteobacteria</taxon>
        <taxon>Burkholderiales</taxon>
        <taxon>Oxalobacteraceae</taxon>
        <taxon>Telluria group</taxon>
        <taxon>Massilia</taxon>
    </lineage>
</organism>
<sequence>MQSVRRASVSNITSTSKVTSNVTSNLASTSADGRRNRRAETTIASILAATEEMVLREGSERISVLDVCALAGVSRGTFYRYFASQEELLDAFARHKRASFQQAMSDAVTPYAEPGARFHALVRYLDDYAAHGQARLLLRAAPEYTLRLFGRLFNESLVRIDDLMRIVFDSWDRRLGIRTDRKLICELLIRCVLSELVVPNKRPEDGVQRIVAFLYSIVECQSRDDAKNKS</sequence>
<name>A0A1S2N8S9_9BURK</name>
<proteinExistence type="predicted"/>
<dbReference type="PANTHER" id="PTHR43479">
    <property type="entry name" value="ACREF/ENVCD OPERON REPRESSOR-RELATED"/>
    <property type="match status" value="1"/>
</dbReference>
<evidence type="ECO:0000256" key="2">
    <source>
        <dbReference type="ARBA" id="ARBA00023015"/>
    </source>
</evidence>
<keyword evidence="3 5" id="KW-0238">DNA-binding</keyword>
<dbReference type="Gene3D" id="1.10.357.10">
    <property type="entry name" value="Tetracycline Repressor, domain 2"/>
    <property type="match status" value="1"/>
</dbReference>
<dbReference type="InterPro" id="IPR009057">
    <property type="entry name" value="Homeodomain-like_sf"/>
</dbReference>
<dbReference type="PROSITE" id="PS50977">
    <property type="entry name" value="HTH_TETR_2"/>
    <property type="match status" value="1"/>
</dbReference>
<evidence type="ECO:0000256" key="5">
    <source>
        <dbReference type="PROSITE-ProRule" id="PRU00335"/>
    </source>
</evidence>
<evidence type="ECO:0000256" key="3">
    <source>
        <dbReference type="ARBA" id="ARBA00023125"/>
    </source>
</evidence>
<keyword evidence="4" id="KW-0804">Transcription</keyword>
<dbReference type="AlphaFoldDB" id="A0A1S2N8S9"/>
<dbReference type="PROSITE" id="PS01081">
    <property type="entry name" value="HTH_TETR_1"/>
    <property type="match status" value="1"/>
</dbReference>
<dbReference type="RefSeq" id="WP_071362790.1">
    <property type="nucleotide sequence ID" value="NZ_JRYB01000001.1"/>
</dbReference>
<comment type="caution">
    <text evidence="7">The sequence shown here is derived from an EMBL/GenBank/DDBJ whole genome shotgun (WGS) entry which is preliminary data.</text>
</comment>
<dbReference type="Pfam" id="PF00440">
    <property type="entry name" value="TetR_N"/>
    <property type="match status" value="1"/>
</dbReference>
<evidence type="ECO:0000256" key="4">
    <source>
        <dbReference type="ARBA" id="ARBA00023163"/>
    </source>
</evidence>
<evidence type="ECO:0000313" key="7">
    <source>
        <dbReference type="EMBL" id="OIJ41498.1"/>
    </source>
</evidence>